<protein>
    <recommendedName>
        <fullName evidence="1">RNA helicase</fullName>
        <ecNumber evidence="1">3.6.4.13</ecNumber>
    </recommendedName>
</protein>
<dbReference type="InterPro" id="IPR011545">
    <property type="entry name" value="DEAD/DEAH_box_helicase_dom"/>
</dbReference>
<feature type="region of interest" description="Disordered" evidence="7">
    <location>
        <begin position="746"/>
        <end position="780"/>
    </location>
</feature>
<dbReference type="Pfam" id="PF00271">
    <property type="entry name" value="Helicase_C"/>
    <property type="match status" value="1"/>
</dbReference>
<dbReference type="CDD" id="cd00268">
    <property type="entry name" value="DEADc"/>
    <property type="match status" value="1"/>
</dbReference>
<dbReference type="InterPro" id="IPR014001">
    <property type="entry name" value="Helicase_ATP-bd"/>
</dbReference>
<feature type="domain" description="Helicase C-terminal" evidence="10">
    <location>
        <begin position="488"/>
        <end position="645"/>
    </location>
</feature>
<organism evidence="12 13">
    <name type="scientific">Symbiodinium microadriaticum</name>
    <name type="common">Dinoflagellate</name>
    <name type="synonym">Zooxanthella microadriatica</name>
    <dbReference type="NCBI Taxonomy" id="2951"/>
    <lineage>
        <taxon>Eukaryota</taxon>
        <taxon>Sar</taxon>
        <taxon>Alveolata</taxon>
        <taxon>Dinophyceae</taxon>
        <taxon>Suessiales</taxon>
        <taxon>Symbiodiniaceae</taxon>
        <taxon>Symbiodinium</taxon>
    </lineage>
</organism>
<dbReference type="EMBL" id="LSRX01000249">
    <property type="protein sequence ID" value="OLQ02989.1"/>
    <property type="molecule type" value="Genomic_DNA"/>
</dbReference>
<dbReference type="PROSITE" id="PS51192">
    <property type="entry name" value="HELICASE_ATP_BIND_1"/>
    <property type="match status" value="1"/>
</dbReference>
<dbReference type="InterPro" id="IPR014014">
    <property type="entry name" value="RNA_helicase_DEAD_Q_motif"/>
</dbReference>
<feature type="region of interest" description="Disordered" evidence="7">
    <location>
        <begin position="146"/>
        <end position="170"/>
    </location>
</feature>
<reference evidence="12 13" key="1">
    <citation type="submission" date="2016-02" db="EMBL/GenBank/DDBJ databases">
        <title>Genome analysis of coral dinoflagellate symbionts highlights evolutionary adaptations to a symbiotic lifestyle.</title>
        <authorList>
            <person name="Aranda M."/>
            <person name="Li Y."/>
            <person name="Liew Y.J."/>
            <person name="Baumgarten S."/>
            <person name="Simakov O."/>
            <person name="Wilson M."/>
            <person name="Piel J."/>
            <person name="Ashoor H."/>
            <person name="Bougouffa S."/>
            <person name="Bajic V.B."/>
            <person name="Ryu T."/>
            <person name="Ravasi T."/>
            <person name="Bayer T."/>
            <person name="Micklem G."/>
            <person name="Kim H."/>
            <person name="Bhak J."/>
            <person name="Lajeunesse T.C."/>
            <person name="Voolstra C.R."/>
        </authorList>
    </citation>
    <scope>NUCLEOTIDE SEQUENCE [LARGE SCALE GENOMIC DNA]</scope>
    <source>
        <strain evidence="12 13">CCMP2467</strain>
    </source>
</reference>
<keyword evidence="13" id="KW-1185">Reference proteome</keyword>
<feature type="region of interest" description="Disordered" evidence="7">
    <location>
        <begin position="786"/>
        <end position="805"/>
    </location>
</feature>
<dbReference type="PROSITE" id="PS51195">
    <property type="entry name" value="Q_MOTIF"/>
    <property type="match status" value="1"/>
</dbReference>
<evidence type="ECO:0000256" key="4">
    <source>
        <dbReference type="ARBA" id="ARBA00022806"/>
    </source>
</evidence>
<evidence type="ECO:0000256" key="5">
    <source>
        <dbReference type="ARBA" id="ARBA00022840"/>
    </source>
</evidence>
<accession>A0A1Q9E6E8</accession>
<evidence type="ECO:0000256" key="6">
    <source>
        <dbReference type="PROSITE-ProRule" id="PRU00552"/>
    </source>
</evidence>
<dbReference type="OrthoDB" id="425850at2759"/>
<keyword evidence="2" id="KW-0547">Nucleotide-binding</keyword>
<evidence type="ECO:0000313" key="12">
    <source>
        <dbReference type="EMBL" id="OLQ02989.1"/>
    </source>
</evidence>
<dbReference type="Proteomes" id="UP000186817">
    <property type="component" value="Unassembled WGS sequence"/>
</dbReference>
<dbReference type="Gene3D" id="3.40.50.300">
    <property type="entry name" value="P-loop containing nucleotide triphosphate hydrolases"/>
    <property type="match status" value="2"/>
</dbReference>
<keyword evidence="3" id="KW-0378">Hydrolase</keyword>
<dbReference type="SUPFAM" id="SSF46565">
    <property type="entry name" value="Chaperone J-domain"/>
    <property type="match status" value="1"/>
</dbReference>
<keyword evidence="8" id="KW-0812">Transmembrane</keyword>
<dbReference type="InterPro" id="IPR036869">
    <property type="entry name" value="J_dom_sf"/>
</dbReference>
<dbReference type="PANTHER" id="PTHR47958">
    <property type="entry name" value="ATP-DEPENDENT RNA HELICASE DBP3"/>
    <property type="match status" value="1"/>
</dbReference>
<dbReference type="EC" id="3.6.4.13" evidence="1"/>
<dbReference type="GO" id="GO:0003676">
    <property type="term" value="F:nucleic acid binding"/>
    <property type="evidence" value="ECO:0007669"/>
    <property type="project" value="InterPro"/>
</dbReference>
<feature type="domain" description="DEAD-box RNA helicase Q" evidence="11">
    <location>
        <begin position="225"/>
        <end position="253"/>
    </location>
</feature>
<dbReference type="SMART" id="SM00487">
    <property type="entry name" value="DEXDc"/>
    <property type="match status" value="1"/>
</dbReference>
<dbReference type="InterPro" id="IPR044742">
    <property type="entry name" value="DEAD/DEAH_RhlB"/>
</dbReference>
<dbReference type="PROSITE" id="PS51194">
    <property type="entry name" value="HELICASE_CTER"/>
    <property type="match status" value="1"/>
</dbReference>
<evidence type="ECO:0000256" key="2">
    <source>
        <dbReference type="ARBA" id="ARBA00022741"/>
    </source>
</evidence>
<dbReference type="Gene3D" id="1.10.287.110">
    <property type="entry name" value="DnaJ domain"/>
    <property type="match status" value="1"/>
</dbReference>
<evidence type="ECO:0000313" key="13">
    <source>
        <dbReference type="Proteomes" id="UP000186817"/>
    </source>
</evidence>
<dbReference type="SUPFAM" id="SSF52540">
    <property type="entry name" value="P-loop containing nucleoside triphosphate hydrolases"/>
    <property type="match status" value="2"/>
</dbReference>
<name>A0A1Q9E6E8_SYMMI</name>
<dbReference type="InterPro" id="IPR027417">
    <property type="entry name" value="P-loop_NTPase"/>
</dbReference>
<dbReference type="Pfam" id="PF00270">
    <property type="entry name" value="DEAD"/>
    <property type="match status" value="1"/>
</dbReference>
<dbReference type="GO" id="GO:0003724">
    <property type="term" value="F:RNA helicase activity"/>
    <property type="evidence" value="ECO:0007669"/>
    <property type="project" value="UniProtKB-EC"/>
</dbReference>
<comment type="caution">
    <text evidence="12">The sequence shown here is derived from an EMBL/GenBank/DDBJ whole genome shotgun (WGS) entry which is preliminary data.</text>
</comment>
<feature type="short sequence motif" description="Q motif" evidence="6">
    <location>
        <begin position="225"/>
        <end position="253"/>
    </location>
</feature>
<feature type="domain" description="Helicase ATP-binding" evidence="9">
    <location>
        <begin position="256"/>
        <end position="435"/>
    </location>
</feature>
<evidence type="ECO:0000259" key="10">
    <source>
        <dbReference type="PROSITE" id="PS51194"/>
    </source>
</evidence>
<evidence type="ECO:0000259" key="11">
    <source>
        <dbReference type="PROSITE" id="PS51195"/>
    </source>
</evidence>
<gene>
    <name evidence="12" type="primary">RH20</name>
    <name evidence="12" type="ORF">AK812_SmicGene14095</name>
</gene>
<dbReference type="GO" id="GO:0016787">
    <property type="term" value="F:hydrolase activity"/>
    <property type="evidence" value="ECO:0007669"/>
    <property type="project" value="UniProtKB-KW"/>
</dbReference>
<dbReference type="InterPro" id="IPR001650">
    <property type="entry name" value="Helicase_C-like"/>
</dbReference>
<dbReference type="CDD" id="cd18787">
    <property type="entry name" value="SF2_C_DEAD"/>
    <property type="match status" value="1"/>
</dbReference>
<keyword evidence="8" id="KW-1133">Transmembrane helix</keyword>
<keyword evidence="4 12" id="KW-0347">Helicase</keyword>
<sequence>MNAASRTVRWPFLIALVWGFLGIAFTATCRLFGRERLCSPRRCLSEESEALALLGVELDEVDLSTALRRAFRSKAKLVHPDVGGSKEESEPAAVFAVLLSVGTEFVHLLDSGFSAYLPDQSSTLRADCMSAWENYIQPSQRNSWQDGWGTKGLGKGKGKRRTSLPEKDRRGLDLPQRIATHYTQNIFLIEDSTCNGSFLRAKHGIEIVDWETEQEYLEDMPTPIFKLEYAPFGDAVKEQLKRRGYREPTPIQMQGWPLLMQGWDLVGIAPTGSGKTLCYLLPLLEHVEVQPALRTHDGCIALILLPLRELCQQIAQEAEAWCKYSGLSRRVVSCSTGDRGPEPGRCDILCASSGKLGDLLSSEQYDIDRTTYVVVDEADDMLLRPDRDNASDMISPLQILMKSTRKDKQTLLFTATWRDGLKDIKLDRGLRVAVGGTDLKACERVTQRFWCPGRGDPADPWQWKQGETKDQALVKAIRSICCSRDGIPVSDEIKAGAKVIVFVNAGADPRGNVERVVQLLEEAGILEPGDIEGFGRTRSLWYSDDIYNKFRDGSSPQPRVLVTTDVLSRGFDFFTCAWVVNYDYPSGGRNALLKYVHRIGRTGRGDRTGTALTLLEELELRFSRDLLPIATANGHRVSDYIWLEGECRNVRKYWDAYNQQNREQTQARTPHEAETPCASFFQPLPDPWDVDLPWPDWRNKERYEYDFQQLRAAYALLRKAVRNGGLQGAEADRRRAQERWERWEEEVERGTELAQTGRPADRQMDGWMDGPTDGCYPTLSELPRDLVRSSLQREPAAPPLNRGLS</sequence>
<proteinExistence type="predicted"/>
<evidence type="ECO:0000259" key="9">
    <source>
        <dbReference type="PROSITE" id="PS51192"/>
    </source>
</evidence>
<keyword evidence="5" id="KW-0067">ATP-binding</keyword>
<feature type="transmembrane region" description="Helical" evidence="8">
    <location>
        <begin position="12"/>
        <end position="33"/>
    </location>
</feature>
<evidence type="ECO:0000256" key="3">
    <source>
        <dbReference type="ARBA" id="ARBA00022801"/>
    </source>
</evidence>
<dbReference type="GO" id="GO:0005524">
    <property type="term" value="F:ATP binding"/>
    <property type="evidence" value="ECO:0007669"/>
    <property type="project" value="UniProtKB-KW"/>
</dbReference>
<keyword evidence="8" id="KW-0472">Membrane</keyword>
<dbReference type="AlphaFoldDB" id="A0A1Q9E6E8"/>
<evidence type="ECO:0000256" key="7">
    <source>
        <dbReference type="SAM" id="MobiDB-lite"/>
    </source>
</evidence>
<dbReference type="SMART" id="SM00490">
    <property type="entry name" value="HELICc"/>
    <property type="match status" value="1"/>
</dbReference>
<evidence type="ECO:0000256" key="8">
    <source>
        <dbReference type="SAM" id="Phobius"/>
    </source>
</evidence>
<evidence type="ECO:0000256" key="1">
    <source>
        <dbReference type="ARBA" id="ARBA00012552"/>
    </source>
</evidence>